<evidence type="ECO:0000256" key="7">
    <source>
        <dbReference type="SAM" id="SignalP"/>
    </source>
</evidence>
<evidence type="ECO:0000313" key="8">
    <source>
        <dbReference type="EMBL" id="MEE6306210.1"/>
    </source>
</evidence>
<keyword evidence="5 6" id="KW-0472">Membrane</keyword>
<comment type="similarity">
    <text evidence="2">Belongs to the TspO/BZRP family.</text>
</comment>
<reference evidence="8 9" key="1">
    <citation type="submission" date="2024-01" db="EMBL/GenBank/DDBJ databases">
        <title>Genome insights into Plantactinospora veratri sp. nov.</title>
        <authorList>
            <person name="Wang L."/>
        </authorList>
    </citation>
    <scope>NUCLEOTIDE SEQUENCE [LARGE SCALE GENOMIC DNA]</scope>
    <source>
        <strain evidence="8 9">NEAU-FHS4</strain>
    </source>
</reference>
<dbReference type="PIRSF" id="PIRSF005859">
    <property type="entry name" value="PBR"/>
    <property type="match status" value="1"/>
</dbReference>
<keyword evidence="3 6" id="KW-0812">Transmembrane</keyword>
<accession>A0ABU7S8F0</accession>
<protein>
    <submittedName>
        <fullName evidence="8">TspO/MBR family protein</fullName>
    </submittedName>
</protein>
<dbReference type="Gene3D" id="1.20.1260.100">
    <property type="entry name" value="TspO/MBR protein"/>
    <property type="match status" value="1"/>
</dbReference>
<dbReference type="Pfam" id="PF03073">
    <property type="entry name" value="TspO_MBR"/>
    <property type="match status" value="1"/>
</dbReference>
<dbReference type="InterPro" id="IPR038330">
    <property type="entry name" value="TspO/MBR-related_sf"/>
</dbReference>
<proteinExistence type="inferred from homology"/>
<evidence type="ECO:0000256" key="5">
    <source>
        <dbReference type="ARBA" id="ARBA00023136"/>
    </source>
</evidence>
<dbReference type="InterPro" id="IPR004307">
    <property type="entry name" value="TspO_MBR"/>
</dbReference>
<gene>
    <name evidence="8" type="ORF">V1634_05115</name>
</gene>
<feature type="signal peptide" evidence="7">
    <location>
        <begin position="1"/>
        <end position="23"/>
    </location>
</feature>
<dbReference type="Proteomes" id="UP001339911">
    <property type="component" value="Unassembled WGS sequence"/>
</dbReference>
<evidence type="ECO:0000256" key="6">
    <source>
        <dbReference type="SAM" id="Phobius"/>
    </source>
</evidence>
<dbReference type="RefSeq" id="WP_331206571.1">
    <property type="nucleotide sequence ID" value="NZ_JAZGQL010000004.1"/>
</dbReference>
<feature type="transmembrane region" description="Helical" evidence="6">
    <location>
        <begin position="129"/>
        <end position="152"/>
    </location>
</feature>
<evidence type="ECO:0000256" key="2">
    <source>
        <dbReference type="ARBA" id="ARBA00007524"/>
    </source>
</evidence>
<dbReference type="PANTHER" id="PTHR10057:SF0">
    <property type="entry name" value="TRANSLOCATOR PROTEIN"/>
    <property type="match status" value="1"/>
</dbReference>
<dbReference type="PANTHER" id="PTHR10057">
    <property type="entry name" value="PERIPHERAL-TYPE BENZODIAZEPINE RECEPTOR"/>
    <property type="match status" value="1"/>
</dbReference>
<dbReference type="CDD" id="cd15904">
    <property type="entry name" value="TSPO_MBR"/>
    <property type="match status" value="1"/>
</dbReference>
<sequence length="157" mass="16632">MKGSTLAKTGLATALAAAVGSLATDPDSAWYRSLDKPAWQPPPAAFPAVWTPLYASIAFAAARALDASTSVAERSSFRRAYAIDLALNAGWNALFFRARRPRLALAELVLLNAANAVLLHRAWRADRVAGAALLPYLAWTGFATALNATIAARNPGR</sequence>
<feature type="chain" id="PRO_5047299335" evidence="7">
    <location>
        <begin position="24"/>
        <end position="157"/>
    </location>
</feature>
<evidence type="ECO:0000256" key="3">
    <source>
        <dbReference type="ARBA" id="ARBA00022692"/>
    </source>
</evidence>
<comment type="caution">
    <text evidence="8">The sequence shown here is derived from an EMBL/GenBank/DDBJ whole genome shotgun (WGS) entry which is preliminary data.</text>
</comment>
<comment type="subcellular location">
    <subcellularLocation>
        <location evidence="1">Membrane</location>
        <topology evidence="1">Multi-pass membrane protein</topology>
    </subcellularLocation>
</comment>
<keyword evidence="7" id="KW-0732">Signal</keyword>
<evidence type="ECO:0000256" key="4">
    <source>
        <dbReference type="ARBA" id="ARBA00022989"/>
    </source>
</evidence>
<evidence type="ECO:0000313" key="9">
    <source>
        <dbReference type="Proteomes" id="UP001339911"/>
    </source>
</evidence>
<dbReference type="EMBL" id="JAZGQL010000004">
    <property type="protein sequence ID" value="MEE6306210.1"/>
    <property type="molecule type" value="Genomic_DNA"/>
</dbReference>
<keyword evidence="9" id="KW-1185">Reference proteome</keyword>
<keyword evidence="4 6" id="KW-1133">Transmembrane helix</keyword>
<evidence type="ECO:0000256" key="1">
    <source>
        <dbReference type="ARBA" id="ARBA00004141"/>
    </source>
</evidence>
<name>A0ABU7S8F0_9ACTN</name>
<organism evidence="8 9">
    <name type="scientific">Plantactinospora veratri</name>
    <dbReference type="NCBI Taxonomy" id="1436122"/>
    <lineage>
        <taxon>Bacteria</taxon>
        <taxon>Bacillati</taxon>
        <taxon>Actinomycetota</taxon>
        <taxon>Actinomycetes</taxon>
        <taxon>Micromonosporales</taxon>
        <taxon>Micromonosporaceae</taxon>
        <taxon>Plantactinospora</taxon>
    </lineage>
</organism>